<comment type="caution">
    <text evidence="1">The sequence shown here is derived from an EMBL/GenBank/DDBJ whole genome shotgun (WGS) entry which is preliminary data.</text>
</comment>
<gene>
    <name evidence="1" type="ORF">MENTE1834_LOCUS15106</name>
</gene>
<reference evidence="1" key="1">
    <citation type="submission" date="2023-11" db="EMBL/GenBank/DDBJ databases">
        <authorList>
            <person name="Poullet M."/>
        </authorList>
    </citation>
    <scope>NUCLEOTIDE SEQUENCE</scope>
    <source>
        <strain evidence="1">E1834</strain>
    </source>
</reference>
<evidence type="ECO:0000313" key="2">
    <source>
        <dbReference type="Proteomes" id="UP001497535"/>
    </source>
</evidence>
<evidence type="ECO:0000313" key="1">
    <source>
        <dbReference type="EMBL" id="CAK5057133.1"/>
    </source>
</evidence>
<keyword evidence="2" id="KW-1185">Reference proteome</keyword>
<proteinExistence type="predicted"/>
<organism evidence="1 2">
    <name type="scientific">Meloidogyne enterolobii</name>
    <name type="common">Root-knot nematode worm</name>
    <name type="synonym">Meloidogyne mayaguensis</name>
    <dbReference type="NCBI Taxonomy" id="390850"/>
    <lineage>
        <taxon>Eukaryota</taxon>
        <taxon>Metazoa</taxon>
        <taxon>Ecdysozoa</taxon>
        <taxon>Nematoda</taxon>
        <taxon>Chromadorea</taxon>
        <taxon>Rhabditida</taxon>
        <taxon>Tylenchina</taxon>
        <taxon>Tylenchomorpha</taxon>
        <taxon>Tylenchoidea</taxon>
        <taxon>Meloidogynidae</taxon>
        <taxon>Meloidogyninae</taxon>
        <taxon>Meloidogyne</taxon>
    </lineage>
</organism>
<protein>
    <submittedName>
        <fullName evidence="1">Uncharacterized protein</fullName>
    </submittedName>
</protein>
<name>A0ACB0YPS3_MELEN</name>
<sequence length="338" mass="40071">MFYSLPTEIKLDIFKCLNYEKLYLAKQTNLYFRDFINNFEEELARERFDSISIGYISQFSGFPLKLIKAKENFDFDFFAKQYKIINEQIEQKWSNGLQDPIHLYLPDGRLTDSSIVICLARVHYNILQLPTIIKTKEDIKIVFYYLCRLFNCYFGYANFDEFIFNPELLQLLFGNTKIPKQIYLMRDAFLKHSKAYNSEKLLKFVVNHLICKSYRIYFSLENNTKEYVDILHKILINGDKLRNVNIMCSYSMPELFDFVINYIKTSKYCSKMVDKIELDKIGSSFDSLNAKAEKVEEASERRGKPKYQISNIYNPQIKFSIGCRVFSSNGVKFKRIYC</sequence>
<dbReference type="Proteomes" id="UP001497535">
    <property type="component" value="Unassembled WGS sequence"/>
</dbReference>
<accession>A0ACB0YPS3</accession>
<dbReference type="EMBL" id="CAVMJV010000016">
    <property type="protein sequence ID" value="CAK5057133.1"/>
    <property type="molecule type" value="Genomic_DNA"/>
</dbReference>